<dbReference type="PROSITE" id="PS51257">
    <property type="entry name" value="PROKAR_LIPOPROTEIN"/>
    <property type="match status" value="1"/>
</dbReference>
<dbReference type="InterPro" id="IPR050300">
    <property type="entry name" value="GDXG_lipolytic_enzyme"/>
</dbReference>
<evidence type="ECO:0000313" key="5">
    <source>
        <dbReference type="Proteomes" id="UP000664698"/>
    </source>
</evidence>
<dbReference type="Pfam" id="PF20434">
    <property type="entry name" value="BD-FAE"/>
    <property type="match status" value="1"/>
</dbReference>
<evidence type="ECO:0000256" key="1">
    <source>
        <dbReference type="ARBA" id="ARBA00022801"/>
    </source>
</evidence>
<dbReference type="GO" id="GO:0016787">
    <property type="term" value="F:hydrolase activity"/>
    <property type="evidence" value="ECO:0007669"/>
    <property type="project" value="UniProtKB-KW"/>
</dbReference>
<dbReference type="Gene3D" id="3.40.50.1820">
    <property type="entry name" value="alpha/beta hydrolase"/>
    <property type="match status" value="1"/>
</dbReference>
<keyword evidence="2" id="KW-0732">Signal</keyword>
<sequence>MAKKLLLFILLGFIFSCSSDEPPVETPLPELELTNVSYGTGDKQQLDIYLPAGRNLAETPLILYIHGGGWIEGSKDEFLPFKSGMGILFPGYAYASMNYSLFNLATGDNPFPTQENDVISAIEFVESMSSEWDLEGGLVLVGASAGGHLALLHAYKHADIGNVKSVVAFFPPTELSELFTYSDPTAYLLSELLEGTPQSNPDLYNESSPISHITPSSVPTIFFHGDLDNVVPLSQSSLLEEALQDNGVTYQFQVVPGQGHGFTADTYPALLTMAAQFIKDNP</sequence>
<dbReference type="EMBL" id="JAFKCW010000004">
    <property type="protein sequence ID" value="MBN7802579.1"/>
    <property type="molecule type" value="Genomic_DNA"/>
</dbReference>
<dbReference type="SUPFAM" id="SSF53474">
    <property type="entry name" value="alpha/beta-Hydrolases"/>
    <property type="match status" value="1"/>
</dbReference>
<dbReference type="PANTHER" id="PTHR48081">
    <property type="entry name" value="AB HYDROLASE SUPERFAMILY PROTEIN C4A8.06C"/>
    <property type="match status" value="1"/>
</dbReference>
<dbReference type="Proteomes" id="UP000664698">
    <property type="component" value="Unassembled WGS sequence"/>
</dbReference>
<name>A0ABS3BUR6_9BACT</name>
<evidence type="ECO:0000256" key="2">
    <source>
        <dbReference type="SAM" id="SignalP"/>
    </source>
</evidence>
<keyword evidence="5" id="KW-1185">Reference proteome</keyword>
<evidence type="ECO:0000313" key="4">
    <source>
        <dbReference type="EMBL" id="MBN7802579.1"/>
    </source>
</evidence>
<comment type="caution">
    <text evidence="4">The sequence shown here is derived from an EMBL/GenBank/DDBJ whole genome shotgun (WGS) entry which is preliminary data.</text>
</comment>
<dbReference type="RefSeq" id="WP_206570595.1">
    <property type="nucleotide sequence ID" value="NZ_JAFKCW010000004.1"/>
</dbReference>
<reference evidence="4 5" key="1">
    <citation type="submission" date="2021-03" db="EMBL/GenBank/DDBJ databases">
        <title>novel species isolated from a fishpond in China.</title>
        <authorList>
            <person name="Lu H."/>
            <person name="Cai Z."/>
        </authorList>
    </citation>
    <scope>NUCLEOTIDE SEQUENCE [LARGE SCALE GENOMIC DNA]</scope>
    <source>
        <strain evidence="4 5">JCM 31546</strain>
    </source>
</reference>
<dbReference type="InterPro" id="IPR029058">
    <property type="entry name" value="AB_hydrolase_fold"/>
</dbReference>
<keyword evidence="1 4" id="KW-0378">Hydrolase</keyword>
<evidence type="ECO:0000259" key="3">
    <source>
        <dbReference type="Pfam" id="PF20434"/>
    </source>
</evidence>
<accession>A0ABS3BUR6</accession>
<proteinExistence type="predicted"/>
<feature type="chain" id="PRO_5047211586" evidence="2">
    <location>
        <begin position="20"/>
        <end position="282"/>
    </location>
</feature>
<gene>
    <name evidence="4" type="ORF">J0A67_17015</name>
</gene>
<organism evidence="4 5">
    <name type="scientific">Algoriphagus aestuariicola</name>
    <dbReference type="NCBI Taxonomy" id="1852016"/>
    <lineage>
        <taxon>Bacteria</taxon>
        <taxon>Pseudomonadati</taxon>
        <taxon>Bacteroidota</taxon>
        <taxon>Cytophagia</taxon>
        <taxon>Cytophagales</taxon>
        <taxon>Cyclobacteriaceae</taxon>
        <taxon>Algoriphagus</taxon>
    </lineage>
</organism>
<feature type="domain" description="BD-FAE-like" evidence="3">
    <location>
        <begin position="46"/>
        <end position="243"/>
    </location>
</feature>
<dbReference type="PANTHER" id="PTHR48081:SF13">
    <property type="entry name" value="ALPHA_BETA HYDROLASE"/>
    <property type="match status" value="1"/>
</dbReference>
<protein>
    <submittedName>
        <fullName evidence="4">Alpha/beta hydrolase</fullName>
    </submittedName>
</protein>
<dbReference type="InterPro" id="IPR049492">
    <property type="entry name" value="BD-FAE-like_dom"/>
</dbReference>
<feature type="signal peptide" evidence="2">
    <location>
        <begin position="1"/>
        <end position="19"/>
    </location>
</feature>